<dbReference type="PANTHER" id="PTHR23011:SF28">
    <property type="entry name" value="CYCLIC NUCLEOTIDE-BINDING DOMAIN CONTAINING PROTEIN"/>
    <property type="match status" value="1"/>
</dbReference>
<dbReference type="SUPFAM" id="SSF51206">
    <property type="entry name" value="cAMP-binding domain-like"/>
    <property type="match status" value="2"/>
</dbReference>
<evidence type="ECO:0000313" key="3">
    <source>
        <dbReference type="Proteomes" id="UP000001554"/>
    </source>
</evidence>
<dbReference type="CDD" id="cd00038">
    <property type="entry name" value="CAP_ED"/>
    <property type="match status" value="1"/>
</dbReference>
<dbReference type="Gene3D" id="2.60.120.10">
    <property type="entry name" value="Jelly Rolls"/>
    <property type="match status" value="2"/>
</dbReference>
<feature type="region of interest" description="Disordered" evidence="1">
    <location>
        <begin position="163"/>
        <end position="185"/>
    </location>
</feature>
<dbReference type="AlphaFoldDB" id="A0A9J7LZ15"/>
<evidence type="ECO:0000313" key="4">
    <source>
        <dbReference type="RefSeq" id="XP_035691035.1"/>
    </source>
</evidence>
<feature type="region of interest" description="Disordered" evidence="1">
    <location>
        <begin position="1"/>
        <end position="26"/>
    </location>
</feature>
<keyword evidence="3" id="KW-1185">Reference proteome</keyword>
<dbReference type="InterPro" id="IPR018490">
    <property type="entry name" value="cNMP-bd_dom_sf"/>
</dbReference>
<dbReference type="GeneID" id="118425962"/>
<gene>
    <name evidence="4" type="primary">LOC118425962</name>
</gene>
<feature type="region of interest" description="Disordered" evidence="1">
    <location>
        <begin position="39"/>
        <end position="93"/>
    </location>
</feature>
<dbReference type="Pfam" id="PF00027">
    <property type="entry name" value="cNMP_binding"/>
    <property type="match status" value="1"/>
</dbReference>
<evidence type="ECO:0000259" key="2">
    <source>
        <dbReference type="PROSITE" id="PS50042"/>
    </source>
</evidence>
<name>A0A9J7LZ15_BRAFL</name>
<dbReference type="PANTHER" id="PTHR23011">
    <property type="entry name" value="CYCLIC NUCLEOTIDE-BINDING DOMAIN CONTAINING PROTEIN"/>
    <property type="match status" value="1"/>
</dbReference>
<dbReference type="KEGG" id="bfo:118425962"/>
<dbReference type="SMART" id="SM00100">
    <property type="entry name" value="cNMP"/>
    <property type="match status" value="1"/>
</dbReference>
<accession>A0A9J7LZ15</accession>
<feature type="region of interest" description="Disordered" evidence="1">
    <location>
        <begin position="522"/>
        <end position="551"/>
    </location>
</feature>
<dbReference type="OrthoDB" id="166212at2759"/>
<feature type="compositionally biased region" description="Low complexity" evidence="1">
    <location>
        <begin position="164"/>
        <end position="180"/>
    </location>
</feature>
<reference evidence="4" key="2">
    <citation type="submission" date="2025-08" db="UniProtKB">
        <authorList>
            <consortium name="RefSeq"/>
        </authorList>
    </citation>
    <scope>IDENTIFICATION</scope>
    <source>
        <strain evidence="4">S238N-H82</strain>
        <tissue evidence="4">Testes</tissue>
    </source>
</reference>
<proteinExistence type="predicted"/>
<dbReference type="RefSeq" id="XP_035691035.1">
    <property type="nucleotide sequence ID" value="XM_035835142.1"/>
</dbReference>
<organism evidence="3 4">
    <name type="scientific">Branchiostoma floridae</name>
    <name type="common">Florida lancelet</name>
    <name type="synonym">Amphioxus</name>
    <dbReference type="NCBI Taxonomy" id="7739"/>
    <lineage>
        <taxon>Eukaryota</taxon>
        <taxon>Metazoa</taxon>
        <taxon>Chordata</taxon>
        <taxon>Cephalochordata</taxon>
        <taxon>Leptocardii</taxon>
        <taxon>Amphioxiformes</taxon>
        <taxon>Branchiostomatidae</taxon>
        <taxon>Branchiostoma</taxon>
    </lineage>
</organism>
<feature type="domain" description="Cyclic nucleotide-binding" evidence="2">
    <location>
        <begin position="296"/>
        <end position="421"/>
    </location>
</feature>
<dbReference type="Proteomes" id="UP000001554">
    <property type="component" value="Chromosome 11"/>
</dbReference>
<dbReference type="InterPro" id="IPR000595">
    <property type="entry name" value="cNMP-bd_dom"/>
</dbReference>
<dbReference type="OMA" id="YPHRESP"/>
<reference evidence="3" key="1">
    <citation type="journal article" date="2020" name="Nat. Ecol. Evol.">
        <title>Deeply conserved synteny resolves early events in vertebrate evolution.</title>
        <authorList>
            <person name="Simakov O."/>
            <person name="Marletaz F."/>
            <person name="Yue J.X."/>
            <person name="O'Connell B."/>
            <person name="Jenkins J."/>
            <person name="Brandt A."/>
            <person name="Calef R."/>
            <person name="Tung C.H."/>
            <person name="Huang T.K."/>
            <person name="Schmutz J."/>
            <person name="Satoh N."/>
            <person name="Yu J.K."/>
            <person name="Putnam N.H."/>
            <person name="Green R.E."/>
            <person name="Rokhsar D.S."/>
        </authorList>
    </citation>
    <scope>NUCLEOTIDE SEQUENCE [LARGE SCALE GENOMIC DNA]</scope>
    <source>
        <strain evidence="3">S238N-H82</strain>
    </source>
</reference>
<protein>
    <submittedName>
        <fullName evidence="4">Uncharacterized protein LOC118425962 isoform X1</fullName>
    </submittedName>
</protein>
<evidence type="ECO:0000256" key="1">
    <source>
        <dbReference type="SAM" id="MobiDB-lite"/>
    </source>
</evidence>
<dbReference type="PROSITE" id="PS50042">
    <property type="entry name" value="CNMP_BINDING_3"/>
    <property type="match status" value="1"/>
</dbReference>
<sequence length="729" mass="82837">MFSRTSDRGQPTGPAGIEGRSSRSDARVATVLNRFGQKSYLETPNKLYPHRESPSPYRDYLAVPSPLPATLPEDDPEEAPGKPVPTGRRSEAQRRQTLFRLLLSSAQGSTEEESDMLKKHLTWATGLSLKASEESKLLRSDSGVTPEETMLKLRRLSLRRRRQSLMSSRTSTLRQSTHSRIQTPEQIRRRWRKAVRAVQLVLVATRARKEYMERMSNRLKSFAELQAEIALNAKVTGPGQGENGRPDLSFDPSIFKANRVLELPQDVQDTLKTNPAYRKPEQISKALRALCVASAAFSQLPLHMREQLVKVGWYDSFETNRIIVREGHDPTSVYFILNGKATSTRVETDLVTGKPYVRTMGFLKADSYFGDHAILQGVPHNQTIVCSERVYLIAVEKEQFIESVMDKKSDREPKHITFLRSVYSLQDWPMGALPHGDHSVWYYKHFRKGQVMCPDSSESEWVYVIKSGKCKVLKKALLSRKLNTRQASLWVSAARPLPSIPSTAGRNALRNHEGPLYRRPSTVPHHCEASSHLIPPKTAPPKTSPSDVSSPRAFVTDLARTTVGRRGWQNRLRQRETGEQISGPRITVTDEAVHSHRNLIQEETDRFHSNRRRSQEEEEDHDALFLHIQSLGEKDIFGLTSIMHEETSGFSLVSEGCECVVIAKDFFRDHVTEELKRRLRITLRPPPTDDDIMRVLHEQHAWERYKADCSAVAARQVSPLRLVTRPQST</sequence>
<dbReference type="InterPro" id="IPR014710">
    <property type="entry name" value="RmlC-like_jellyroll"/>
</dbReference>